<dbReference type="EMBL" id="VAFM01000002">
    <property type="protein sequence ID" value="TKW60399.1"/>
    <property type="molecule type" value="Genomic_DNA"/>
</dbReference>
<sequence length="165" mass="18478">MKMTDKTRFVWNWNLALMGSDAEQIAREEGLKGQDDLDSFRHAYVSAKTAERFGDVGAVALGVANEIHGLGRDTSNETFVDLRNNGIGLKILGDVQEEMRQRQVGVGMAEEQALELQDALLRVKIAEALNSGQLSQHTLDRIQEEEKKKPQSSGDRLLSHPYDRR</sequence>
<feature type="compositionally biased region" description="Basic and acidic residues" evidence="1">
    <location>
        <begin position="138"/>
        <end position="149"/>
    </location>
</feature>
<comment type="caution">
    <text evidence="2">The sequence shown here is derived from an EMBL/GenBank/DDBJ whole genome shotgun (WGS) entry which is preliminary data.</text>
</comment>
<name>A0A6N4R9A7_BLAVI</name>
<reference evidence="2 3" key="1">
    <citation type="journal article" date="2017" name="Nat. Commun.">
        <title>In situ click chemistry generation of cyclooxygenase-2 inhibitors.</title>
        <authorList>
            <person name="Bhardwaj A."/>
            <person name="Kaur J."/>
            <person name="Wuest M."/>
            <person name="Wuest F."/>
        </authorList>
    </citation>
    <scope>NUCLEOTIDE SEQUENCE [LARGE SCALE GENOMIC DNA]</scope>
    <source>
        <strain evidence="2">S2_018_000_R2_106</strain>
    </source>
</reference>
<proteinExistence type="predicted"/>
<dbReference type="AlphaFoldDB" id="A0A6N4R9A7"/>
<accession>A0A6N4R9A7</accession>
<feature type="region of interest" description="Disordered" evidence="1">
    <location>
        <begin position="135"/>
        <end position="165"/>
    </location>
</feature>
<protein>
    <submittedName>
        <fullName evidence="2">Uncharacterized protein</fullName>
    </submittedName>
</protein>
<evidence type="ECO:0000256" key="1">
    <source>
        <dbReference type="SAM" id="MobiDB-lite"/>
    </source>
</evidence>
<gene>
    <name evidence="2" type="ORF">DI628_05645</name>
</gene>
<organism evidence="2 3">
    <name type="scientific">Blastochloris viridis</name>
    <name type="common">Rhodopseudomonas viridis</name>
    <dbReference type="NCBI Taxonomy" id="1079"/>
    <lineage>
        <taxon>Bacteria</taxon>
        <taxon>Pseudomonadati</taxon>
        <taxon>Pseudomonadota</taxon>
        <taxon>Alphaproteobacteria</taxon>
        <taxon>Hyphomicrobiales</taxon>
        <taxon>Blastochloridaceae</taxon>
        <taxon>Blastochloris</taxon>
    </lineage>
</organism>
<evidence type="ECO:0000313" key="2">
    <source>
        <dbReference type="EMBL" id="TKW60399.1"/>
    </source>
</evidence>
<evidence type="ECO:0000313" key="3">
    <source>
        <dbReference type="Proteomes" id="UP000320948"/>
    </source>
</evidence>
<dbReference type="Proteomes" id="UP000320948">
    <property type="component" value="Unassembled WGS sequence"/>
</dbReference>